<dbReference type="Gene3D" id="3.90.1010.10">
    <property type="match status" value="1"/>
</dbReference>
<dbReference type="InterPro" id="IPR002871">
    <property type="entry name" value="NIF_FeS_clus_asmbl_NifU_N"/>
</dbReference>
<dbReference type="EMBL" id="FSRJ01000006">
    <property type="protein sequence ID" value="SIO28931.1"/>
    <property type="molecule type" value="Genomic_DNA"/>
</dbReference>
<feature type="domain" description="NIF system FeS cluster assembly NifU N-terminal" evidence="1">
    <location>
        <begin position="8"/>
        <end position="130"/>
    </location>
</feature>
<dbReference type="GO" id="GO:0005506">
    <property type="term" value="F:iron ion binding"/>
    <property type="evidence" value="ECO:0007669"/>
    <property type="project" value="InterPro"/>
</dbReference>
<dbReference type="Pfam" id="PF01592">
    <property type="entry name" value="NifU_N"/>
    <property type="match status" value="1"/>
</dbReference>
<evidence type="ECO:0000313" key="3">
    <source>
        <dbReference type="Proteomes" id="UP000184699"/>
    </source>
</evidence>
<dbReference type="Proteomes" id="UP000184699">
    <property type="component" value="Unassembled WGS sequence"/>
</dbReference>
<organism evidence="2 3">
    <name type="scientific">Agromyces cerinus subsp. cerinus</name>
    <dbReference type="NCBI Taxonomy" id="232089"/>
    <lineage>
        <taxon>Bacteria</taxon>
        <taxon>Bacillati</taxon>
        <taxon>Actinomycetota</taxon>
        <taxon>Actinomycetes</taxon>
        <taxon>Micrococcales</taxon>
        <taxon>Microbacteriaceae</taxon>
        <taxon>Agromyces</taxon>
    </lineage>
</organism>
<evidence type="ECO:0000259" key="1">
    <source>
        <dbReference type="Pfam" id="PF01592"/>
    </source>
</evidence>
<dbReference type="STRING" id="232089.SAMN05443544_3824"/>
<gene>
    <name evidence="2" type="ORF">SAMN05443544_3824</name>
</gene>
<dbReference type="GO" id="GO:0051536">
    <property type="term" value="F:iron-sulfur cluster binding"/>
    <property type="evidence" value="ECO:0007669"/>
    <property type="project" value="InterPro"/>
</dbReference>
<sequence>MSDLSGLYQELILDHSRRRLGDGELAEPHATHHELNPTCGDEITMGIRLDASGTVLEAIGWTGDGCSISMASASALTELAAGADLDRVRELIDGFRSMMRSQGAGEADEELLGDAIAFHGVSKYVMRVKCAMLAWVALEACIAAASTDAARS</sequence>
<dbReference type="CDD" id="cd06664">
    <property type="entry name" value="IscU_like"/>
    <property type="match status" value="1"/>
</dbReference>
<dbReference type="NCBIfam" id="TIGR01994">
    <property type="entry name" value="SUF_scaf_2"/>
    <property type="match status" value="1"/>
</dbReference>
<accession>A0A1N6IAB3</accession>
<proteinExistence type="predicted"/>
<name>A0A1N6IAB3_9MICO</name>
<dbReference type="GO" id="GO:0016226">
    <property type="term" value="P:iron-sulfur cluster assembly"/>
    <property type="evidence" value="ECO:0007669"/>
    <property type="project" value="InterPro"/>
</dbReference>
<dbReference type="PANTHER" id="PTHR10093">
    <property type="entry name" value="IRON-SULFUR CLUSTER ASSEMBLY ENZYME NIFU HOMOLOG"/>
    <property type="match status" value="1"/>
</dbReference>
<protein>
    <submittedName>
        <fullName evidence="2">Nitrogen fixation protein NifU</fullName>
    </submittedName>
</protein>
<dbReference type="RefSeq" id="WP_074261949.1">
    <property type="nucleotide sequence ID" value="NZ_FSRJ01000006.1"/>
</dbReference>
<keyword evidence="3" id="KW-1185">Reference proteome</keyword>
<reference evidence="3" key="1">
    <citation type="submission" date="2016-11" db="EMBL/GenBank/DDBJ databases">
        <authorList>
            <person name="Varghese N."/>
            <person name="Submissions S."/>
        </authorList>
    </citation>
    <scope>NUCLEOTIDE SEQUENCE [LARGE SCALE GENOMIC DNA]</scope>
    <source>
        <strain evidence="3">DSM 8595</strain>
    </source>
</reference>
<evidence type="ECO:0000313" key="2">
    <source>
        <dbReference type="EMBL" id="SIO28931.1"/>
    </source>
</evidence>
<dbReference type="OrthoDB" id="9804157at2"/>
<dbReference type="AlphaFoldDB" id="A0A1N6IAB3"/>
<dbReference type="SUPFAM" id="SSF82649">
    <property type="entry name" value="SufE/NifU"/>
    <property type="match status" value="1"/>
</dbReference>